<evidence type="ECO:0000259" key="2">
    <source>
        <dbReference type="Pfam" id="PF10328"/>
    </source>
</evidence>
<sequence>MGKQTSPKAWISSHGGVSEAIALAATKYEMLGLDFTKIVKTEDGSLLSSCISHLVSPLTIDVATARDHQAKGTTEVKVAIVGGFLNGASALLLLRLKMFRNPFGYLMRQGALGNYNTSVSHRREIKFFFQTFANSITYCLMLVSFHVIARIVPAGICVVLATTTAWELAHAGGG</sequence>
<feature type="domain" description="7TM GPCR serpentine receptor class x (Srx)" evidence="2">
    <location>
        <begin position="112"/>
        <end position="171"/>
    </location>
</feature>
<keyword evidence="4" id="KW-1185">Reference proteome</keyword>
<dbReference type="AlphaFoldDB" id="A0A0D6LVI0"/>
<keyword evidence="1" id="KW-0472">Membrane</keyword>
<reference evidence="3 4" key="1">
    <citation type="submission" date="2013-05" db="EMBL/GenBank/DDBJ databases">
        <title>Draft genome of the parasitic nematode Anyclostoma ceylanicum.</title>
        <authorList>
            <person name="Mitreva M."/>
        </authorList>
    </citation>
    <scope>NUCLEOTIDE SEQUENCE [LARGE SCALE GENOMIC DNA]</scope>
</reference>
<keyword evidence="1" id="KW-0812">Transmembrane</keyword>
<dbReference type="EMBL" id="KE124886">
    <property type="protein sequence ID" value="EPB75824.1"/>
    <property type="molecule type" value="Genomic_DNA"/>
</dbReference>
<evidence type="ECO:0000256" key="1">
    <source>
        <dbReference type="SAM" id="Phobius"/>
    </source>
</evidence>
<dbReference type="Pfam" id="PF10328">
    <property type="entry name" value="7TM_GPCR_Srx"/>
    <property type="match status" value="1"/>
</dbReference>
<evidence type="ECO:0000313" key="4">
    <source>
        <dbReference type="Proteomes" id="UP000054495"/>
    </source>
</evidence>
<gene>
    <name evidence="3" type="ORF">ANCCEY_05064</name>
</gene>
<evidence type="ECO:0000313" key="3">
    <source>
        <dbReference type="EMBL" id="EPB75824.1"/>
    </source>
</evidence>
<dbReference type="Proteomes" id="UP000054495">
    <property type="component" value="Unassembled WGS sequence"/>
</dbReference>
<protein>
    <recommendedName>
        <fullName evidence="2">7TM GPCR serpentine receptor class x (Srx) domain-containing protein</fullName>
    </recommendedName>
</protein>
<accession>A0A0D6LVI0</accession>
<keyword evidence="1" id="KW-1133">Transmembrane helix</keyword>
<dbReference type="InterPro" id="IPR019430">
    <property type="entry name" value="7TM_GPCR_serpentine_rcpt_Srx"/>
</dbReference>
<name>A0A0D6LVI0_9BILA</name>
<organism evidence="3 4">
    <name type="scientific">Ancylostoma ceylanicum</name>
    <dbReference type="NCBI Taxonomy" id="53326"/>
    <lineage>
        <taxon>Eukaryota</taxon>
        <taxon>Metazoa</taxon>
        <taxon>Ecdysozoa</taxon>
        <taxon>Nematoda</taxon>
        <taxon>Chromadorea</taxon>
        <taxon>Rhabditida</taxon>
        <taxon>Rhabditina</taxon>
        <taxon>Rhabditomorpha</taxon>
        <taxon>Strongyloidea</taxon>
        <taxon>Ancylostomatidae</taxon>
        <taxon>Ancylostomatinae</taxon>
        <taxon>Ancylostoma</taxon>
    </lineage>
</organism>
<proteinExistence type="predicted"/>
<feature type="transmembrane region" description="Helical" evidence="1">
    <location>
        <begin position="151"/>
        <end position="169"/>
    </location>
</feature>